<reference evidence="2" key="2">
    <citation type="submission" date="2015-01" db="EMBL/GenBank/DDBJ databases">
        <title>Evolutionary Origins and Diversification of the Mycorrhizal Mutualists.</title>
        <authorList>
            <consortium name="DOE Joint Genome Institute"/>
            <consortium name="Mycorrhizal Genomics Consortium"/>
            <person name="Kohler A."/>
            <person name="Kuo A."/>
            <person name="Nagy L.G."/>
            <person name="Floudas D."/>
            <person name="Copeland A."/>
            <person name="Barry K.W."/>
            <person name="Cichocki N."/>
            <person name="Veneault-Fourrey C."/>
            <person name="LaButti K."/>
            <person name="Lindquist E.A."/>
            <person name="Lipzen A."/>
            <person name="Lundell T."/>
            <person name="Morin E."/>
            <person name="Murat C."/>
            <person name="Riley R."/>
            <person name="Ohm R."/>
            <person name="Sun H."/>
            <person name="Tunlid A."/>
            <person name="Henrissat B."/>
            <person name="Grigoriev I.V."/>
            <person name="Hibbett D.S."/>
            <person name="Martin F."/>
        </authorList>
    </citation>
    <scope>NUCLEOTIDE SEQUENCE [LARGE SCALE GENOMIC DNA]</scope>
    <source>
        <strain evidence="2">UH-Slu-Lm8-n1</strain>
    </source>
</reference>
<dbReference type="Proteomes" id="UP000054485">
    <property type="component" value="Unassembled WGS sequence"/>
</dbReference>
<protein>
    <submittedName>
        <fullName evidence="1">Uncharacterized protein</fullName>
    </submittedName>
</protein>
<sequence length="160" mass="17876">MATSWTITRPEFEAARSSAIPQFHTTHSKVCVGTPDKRMRVSVQPFLWKLHMPLPSCAHDHCPSPLKFEVDKSGLEPETPRSQPMLSGCDNQLHHMPYMIAEGQNNGIQLDTGEISTAQDTAFHTIRLVYRWCVLISCLVCRGIVAMRKLGNVNPQGLHG</sequence>
<name>A0A0D0ATK2_9AGAM</name>
<organism evidence="1 2">
    <name type="scientific">Suillus luteus UH-Slu-Lm8-n1</name>
    <dbReference type="NCBI Taxonomy" id="930992"/>
    <lineage>
        <taxon>Eukaryota</taxon>
        <taxon>Fungi</taxon>
        <taxon>Dikarya</taxon>
        <taxon>Basidiomycota</taxon>
        <taxon>Agaricomycotina</taxon>
        <taxon>Agaricomycetes</taxon>
        <taxon>Agaricomycetidae</taxon>
        <taxon>Boletales</taxon>
        <taxon>Suillineae</taxon>
        <taxon>Suillaceae</taxon>
        <taxon>Suillus</taxon>
    </lineage>
</organism>
<dbReference type="HOGENOM" id="CLU_1653289_0_0_1"/>
<reference evidence="1 2" key="1">
    <citation type="submission" date="2014-04" db="EMBL/GenBank/DDBJ databases">
        <authorList>
            <consortium name="DOE Joint Genome Institute"/>
            <person name="Kuo A."/>
            <person name="Ruytinx J."/>
            <person name="Rineau F."/>
            <person name="Colpaert J."/>
            <person name="Kohler A."/>
            <person name="Nagy L.G."/>
            <person name="Floudas D."/>
            <person name="Copeland A."/>
            <person name="Barry K.W."/>
            <person name="Cichocki N."/>
            <person name="Veneault-Fourrey C."/>
            <person name="LaButti K."/>
            <person name="Lindquist E.A."/>
            <person name="Lipzen A."/>
            <person name="Lundell T."/>
            <person name="Morin E."/>
            <person name="Murat C."/>
            <person name="Sun H."/>
            <person name="Tunlid A."/>
            <person name="Henrissat B."/>
            <person name="Grigoriev I.V."/>
            <person name="Hibbett D.S."/>
            <person name="Martin F."/>
            <person name="Nordberg H.P."/>
            <person name="Cantor M.N."/>
            <person name="Hua S.X."/>
        </authorList>
    </citation>
    <scope>NUCLEOTIDE SEQUENCE [LARGE SCALE GENOMIC DNA]</scope>
    <source>
        <strain evidence="1 2">UH-Slu-Lm8-n1</strain>
    </source>
</reference>
<dbReference type="InParanoid" id="A0A0D0ATK2"/>
<evidence type="ECO:0000313" key="2">
    <source>
        <dbReference type="Proteomes" id="UP000054485"/>
    </source>
</evidence>
<gene>
    <name evidence="1" type="ORF">CY34DRAFT_215478</name>
</gene>
<accession>A0A0D0ATK2</accession>
<keyword evidence="2" id="KW-1185">Reference proteome</keyword>
<dbReference type="AlphaFoldDB" id="A0A0D0ATK2"/>
<evidence type="ECO:0000313" key="1">
    <source>
        <dbReference type="EMBL" id="KIK41314.1"/>
    </source>
</evidence>
<dbReference type="EMBL" id="KN835272">
    <property type="protein sequence ID" value="KIK41314.1"/>
    <property type="molecule type" value="Genomic_DNA"/>
</dbReference>
<proteinExistence type="predicted"/>